<feature type="transmembrane region" description="Helical" evidence="7">
    <location>
        <begin position="248"/>
        <end position="270"/>
    </location>
</feature>
<feature type="transmembrane region" description="Helical" evidence="7">
    <location>
        <begin position="30"/>
        <end position="49"/>
    </location>
</feature>
<feature type="transmembrane region" description="Helical" evidence="7">
    <location>
        <begin position="282"/>
        <end position="300"/>
    </location>
</feature>
<dbReference type="Proteomes" id="UP001183817">
    <property type="component" value="Unassembled WGS sequence"/>
</dbReference>
<evidence type="ECO:0000259" key="8">
    <source>
        <dbReference type="PROSITE" id="PS50850"/>
    </source>
</evidence>
<keyword evidence="10" id="KW-1185">Reference proteome</keyword>
<feature type="transmembrane region" description="Helical" evidence="7">
    <location>
        <begin position="312"/>
        <end position="331"/>
    </location>
</feature>
<keyword evidence="2" id="KW-0813">Transport</keyword>
<keyword evidence="3" id="KW-1003">Cell membrane</keyword>
<comment type="subcellular location">
    <subcellularLocation>
        <location evidence="1">Cell membrane</location>
        <topology evidence="1">Multi-pass membrane protein</topology>
    </subcellularLocation>
</comment>
<organism evidence="9 10">
    <name type="scientific">Paeniglutamicibacter sulfureus</name>
    <dbReference type="NCBI Taxonomy" id="43666"/>
    <lineage>
        <taxon>Bacteria</taxon>
        <taxon>Bacillati</taxon>
        <taxon>Actinomycetota</taxon>
        <taxon>Actinomycetes</taxon>
        <taxon>Micrococcales</taxon>
        <taxon>Micrococcaceae</taxon>
        <taxon>Paeniglutamicibacter</taxon>
    </lineage>
</organism>
<feature type="transmembrane region" description="Helical" evidence="7">
    <location>
        <begin position="188"/>
        <end position="210"/>
    </location>
</feature>
<dbReference type="Pfam" id="PF07690">
    <property type="entry name" value="MFS_1"/>
    <property type="match status" value="1"/>
</dbReference>
<feature type="transmembrane region" description="Helical" evidence="7">
    <location>
        <begin position="163"/>
        <end position="182"/>
    </location>
</feature>
<proteinExistence type="predicted"/>
<dbReference type="EMBL" id="JAVDYI010000001">
    <property type="protein sequence ID" value="MDR7356337.1"/>
    <property type="molecule type" value="Genomic_DNA"/>
</dbReference>
<dbReference type="InterPro" id="IPR036259">
    <property type="entry name" value="MFS_trans_sf"/>
</dbReference>
<evidence type="ECO:0000313" key="9">
    <source>
        <dbReference type="EMBL" id="MDR7356337.1"/>
    </source>
</evidence>
<name>A0ABU2BCG3_9MICC</name>
<feature type="transmembrane region" description="Helical" evidence="7">
    <location>
        <begin position="337"/>
        <end position="357"/>
    </location>
</feature>
<evidence type="ECO:0000256" key="6">
    <source>
        <dbReference type="ARBA" id="ARBA00023136"/>
    </source>
</evidence>
<evidence type="ECO:0000256" key="4">
    <source>
        <dbReference type="ARBA" id="ARBA00022692"/>
    </source>
</evidence>
<dbReference type="CDD" id="cd17369">
    <property type="entry name" value="MFS_ShiA_like"/>
    <property type="match status" value="1"/>
</dbReference>
<evidence type="ECO:0000313" key="10">
    <source>
        <dbReference type="Proteomes" id="UP001183817"/>
    </source>
</evidence>
<gene>
    <name evidence="9" type="ORF">J2S64_000028</name>
</gene>
<feature type="domain" description="Major facilitator superfamily (MFS) profile" evidence="8">
    <location>
        <begin position="18"/>
        <end position="429"/>
    </location>
</feature>
<protein>
    <submittedName>
        <fullName evidence="9">MFS family permease</fullName>
    </submittedName>
</protein>
<dbReference type="PROSITE" id="PS50850">
    <property type="entry name" value="MFS"/>
    <property type="match status" value="1"/>
</dbReference>
<feature type="transmembrane region" description="Helical" evidence="7">
    <location>
        <begin position="378"/>
        <end position="400"/>
    </location>
</feature>
<evidence type="ECO:0000256" key="2">
    <source>
        <dbReference type="ARBA" id="ARBA00022448"/>
    </source>
</evidence>
<dbReference type="PANTHER" id="PTHR43045">
    <property type="entry name" value="SHIKIMATE TRANSPORTER"/>
    <property type="match status" value="1"/>
</dbReference>
<evidence type="ECO:0000256" key="3">
    <source>
        <dbReference type="ARBA" id="ARBA00022475"/>
    </source>
</evidence>
<dbReference type="PANTHER" id="PTHR43045:SF1">
    <property type="entry name" value="SHIKIMATE TRANSPORTER"/>
    <property type="match status" value="1"/>
</dbReference>
<dbReference type="SUPFAM" id="SSF103473">
    <property type="entry name" value="MFS general substrate transporter"/>
    <property type="match status" value="1"/>
</dbReference>
<accession>A0ABU2BCG3</accession>
<keyword evidence="4 7" id="KW-0812">Transmembrane</keyword>
<comment type="caution">
    <text evidence="9">The sequence shown here is derived from an EMBL/GenBank/DDBJ whole genome shotgun (WGS) entry which is preliminary data.</text>
</comment>
<evidence type="ECO:0000256" key="5">
    <source>
        <dbReference type="ARBA" id="ARBA00022989"/>
    </source>
</evidence>
<dbReference type="PROSITE" id="PS00216">
    <property type="entry name" value="SUGAR_TRANSPORT_1"/>
    <property type="match status" value="1"/>
</dbReference>
<reference evidence="9 10" key="1">
    <citation type="submission" date="2023-07" db="EMBL/GenBank/DDBJ databases">
        <title>Sequencing the genomes of 1000 actinobacteria strains.</title>
        <authorList>
            <person name="Klenk H.-P."/>
        </authorList>
    </citation>
    <scope>NUCLEOTIDE SEQUENCE [LARGE SCALE GENOMIC DNA]</scope>
    <source>
        <strain evidence="9 10">DSM 20167</strain>
    </source>
</reference>
<dbReference type="Gene3D" id="1.20.1250.20">
    <property type="entry name" value="MFS general substrate transporter like domains"/>
    <property type="match status" value="2"/>
</dbReference>
<keyword evidence="6 7" id="KW-0472">Membrane</keyword>
<feature type="transmembrane region" description="Helical" evidence="7">
    <location>
        <begin position="406"/>
        <end position="424"/>
    </location>
</feature>
<dbReference type="InterPro" id="IPR005829">
    <property type="entry name" value="Sugar_transporter_CS"/>
</dbReference>
<dbReference type="InterPro" id="IPR020846">
    <property type="entry name" value="MFS_dom"/>
</dbReference>
<dbReference type="RefSeq" id="WP_310287041.1">
    <property type="nucleotide sequence ID" value="NZ_BAAAWO010000001.1"/>
</dbReference>
<feature type="transmembrane region" description="Helical" evidence="7">
    <location>
        <begin position="90"/>
        <end position="109"/>
    </location>
</feature>
<evidence type="ECO:0000256" key="1">
    <source>
        <dbReference type="ARBA" id="ARBA00004651"/>
    </source>
</evidence>
<keyword evidence="5 7" id="KW-1133">Transmembrane helix</keyword>
<sequence>MGTTPKASQRMTPEQRRVAGATMIGTTVEWYDYFIYANAAALVLAPLFFSQLEGTVASIVSFATVGISFLFRPFGAVVMGRVGDRYGRRVVLIITLILMGAGTTLIGVLPTYATIGVWAPILLVFLRVVQGFSAGGEWGGAALMAVEHAPADRRGRFGAFPQLGVPAGMLLAAGVTAIFAAALTEEQFLAWGWRVPFLLSFVLILIGHYIRTRVEESPVFHQMEATKQTETAPLSTLFRQHPGKVVQATLVFMGNNAAGYMLTGGFILGYATKRLGLDAGTILNIITIGSVAWLVSTWVSGVASDRIGRRKMYIIGWVAMLAWLYPLFLLIDTGEIAMVALALIVFGAVMGLSYGPLPALYAELFPARIRLSGSSISYALGAVLGGAFAPTIATALVGSFNTTVAVSTYLFLLVAVSLVATITLKDQTGTNLYLGDEDLKPLETDETPGPMYDP</sequence>
<feature type="transmembrane region" description="Helical" evidence="7">
    <location>
        <begin position="55"/>
        <end position="78"/>
    </location>
</feature>
<dbReference type="InterPro" id="IPR011701">
    <property type="entry name" value="MFS"/>
</dbReference>
<evidence type="ECO:0000256" key="7">
    <source>
        <dbReference type="SAM" id="Phobius"/>
    </source>
</evidence>